<reference evidence="3" key="1">
    <citation type="submission" date="2022-01" db="EMBL/GenBank/DDBJ databases">
        <title>Comparative genomics reveals a dynamic genome evolution in the ectomycorrhizal milk-cap (Lactarius) mushrooms.</title>
        <authorList>
            <consortium name="DOE Joint Genome Institute"/>
            <person name="Lebreton A."/>
            <person name="Tang N."/>
            <person name="Kuo A."/>
            <person name="LaButti K."/>
            <person name="Drula E."/>
            <person name="Barry K."/>
            <person name="Clum A."/>
            <person name="Lipzen A."/>
            <person name="Mousain D."/>
            <person name="Ng V."/>
            <person name="Wang R."/>
            <person name="Wang X."/>
            <person name="Dai Y."/>
            <person name="Henrissat B."/>
            <person name="Grigoriev I.V."/>
            <person name="Guerin-Laguette A."/>
            <person name="Yu F."/>
            <person name="Martin F.M."/>
        </authorList>
    </citation>
    <scope>NUCLEOTIDE SEQUENCE</scope>
    <source>
        <strain evidence="3">QP</strain>
    </source>
</reference>
<feature type="compositionally biased region" description="Basic and acidic residues" evidence="1">
    <location>
        <begin position="125"/>
        <end position="149"/>
    </location>
</feature>
<protein>
    <recommendedName>
        <fullName evidence="2">Fungal STAND N-terminal Goodbye domain-containing protein</fullName>
    </recommendedName>
</protein>
<dbReference type="InterPro" id="IPR031350">
    <property type="entry name" value="Goodbye_dom"/>
</dbReference>
<keyword evidence="4" id="KW-1185">Reference proteome</keyword>
<evidence type="ECO:0000313" key="4">
    <source>
        <dbReference type="Proteomes" id="UP001201163"/>
    </source>
</evidence>
<name>A0AAD4L481_9AGAM</name>
<evidence type="ECO:0000313" key="3">
    <source>
        <dbReference type="EMBL" id="KAH8979200.1"/>
    </source>
</evidence>
<comment type="caution">
    <text evidence="3">The sequence shown here is derived from an EMBL/GenBank/DDBJ whole genome shotgun (WGS) entry which is preliminary data.</text>
</comment>
<feature type="domain" description="Fungal STAND N-terminal Goodbye" evidence="2">
    <location>
        <begin position="403"/>
        <end position="524"/>
    </location>
</feature>
<accession>A0AAD4L481</accession>
<feature type="region of interest" description="Disordered" evidence="1">
    <location>
        <begin position="275"/>
        <end position="333"/>
    </location>
</feature>
<dbReference type="EMBL" id="JAKELL010000181">
    <property type="protein sequence ID" value="KAH8979200.1"/>
    <property type="molecule type" value="Genomic_DNA"/>
</dbReference>
<sequence>MKCWSTPGRATSSAVAGVLISGPLFRFGSPSPPVQPPPHSPLSLLSSFPFFSIHGLDDVSHLFINTVIDDSAVSRQSSFHSTRLPDSVEEHAEETVVTPTSEDPPRPSSPTESPVSPQSPSSKSLCERHIALERVDVRHNQESGEEGKSMGRQPGSTSEGADLPSTRTDGLLAADVQGIFATTGTCWRRNGNSDNCTNNSSCPSPIEQPSVFAGPFITPIIATPPCTSAEPQKKRAKRIVHLFANPANTNAPRAFRLSRLGVALSARGADVVTLCTRGSSRTTPSRGGQHGAEGAGRRPAQPALASADSDGPSSPVMVRTPPDRTMSVRVSARRSAARRARAAASVFEAPGKVEDGVGEEIKEADAFRARVEALRSEMGDGWLKRWSGDSEGNGHCSVVAILDKALADYSDQIGVELDKHPFADQLRGRDSPDDILKLLEVKANAFRVYRDGNRKLINWLSPVVRGVHTLSAVLGEAMPFQPAKAIFVGLDVLITAANGVSSDYDALVDLFECVGNFLKRLRIYTDVPLTPSMTDIVVKIMVELLSVFTLATKQIRQGRFKKFAKKLLGESEIEAVLRRLDRLTQEEGRMTVAQTLEVVHGLMNNVKVVMNDGKASTEGIRNALDSMQQMASD</sequence>
<gene>
    <name evidence="3" type="ORF">EDB92DRAFT_2107663</name>
</gene>
<dbReference type="Proteomes" id="UP001201163">
    <property type="component" value="Unassembled WGS sequence"/>
</dbReference>
<dbReference type="Pfam" id="PF17109">
    <property type="entry name" value="Goodbye"/>
    <property type="match status" value="1"/>
</dbReference>
<dbReference type="AlphaFoldDB" id="A0AAD4L481"/>
<feature type="non-terminal residue" evidence="3">
    <location>
        <position position="633"/>
    </location>
</feature>
<feature type="compositionally biased region" description="Low complexity" evidence="1">
    <location>
        <begin position="109"/>
        <end position="124"/>
    </location>
</feature>
<proteinExistence type="predicted"/>
<evidence type="ECO:0000256" key="1">
    <source>
        <dbReference type="SAM" id="MobiDB-lite"/>
    </source>
</evidence>
<organism evidence="3 4">
    <name type="scientific">Lactarius akahatsu</name>
    <dbReference type="NCBI Taxonomy" id="416441"/>
    <lineage>
        <taxon>Eukaryota</taxon>
        <taxon>Fungi</taxon>
        <taxon>Dikarya</taxon>
        <taxon>Basidiomycota</taxon>
        <taxon>Agaricomycotina</taxon>
        <taxon>Agaricomycetes</taxon>
        <taxon>Russulales</taxon>
        <taxon>Russulaceae</taxon>
        <taxon>Lactarius</taxon>
    </lineage>
</organism>
<feature type="compositionally biased region" description="Polar residues" evidence="1">
    <location>
        <begin position="276"/>
        <end position="286"/>
    </location>
</feature>
<evidence type="ECO:0000259" key="2">
    <source>
        <dbReference type="Pfam" id="PF17109"/>
    </source>
</evidence>
<feature type="region of interest" description="Disordered" evidence="1">
    <location>
        <begin position="74"/>
        <end position="167"/>
    </location>
</feature>